<dbReference type="Proteomes" id="UP000266841">
    <property type="component" value="Unassembled WGS sequence"/>
</dbReference>
<keyword evidence="1" id="KW-1133">Transmembrane helix</keyword>
<evidence type="ECO:0000256" key="1">
    <source>
        <dbReference type="SAM" id="Phobius"/>
    </source>
</evidence>
<reference evidence="3 4" key="1">
    <citation type="journal article" date="2012" name="Genome Biol.">
        <title>Genome and low-iron response of an oceanic diatom adapted to chronic iron limitation.</title>
        <authorList>
            <person name="Lommer M."/>
            <person name="Specht M."/>
            <person name="Roy A.S."/>
            <person name="Kraemer L."/>
            <person name="Andreson R."/>
            <person name="Gutowska M.A."/>
            <person name="Wolf J."/>
            <person name="Bergner S.V."/>
            <person name="Schilhabel M.B."/>
            <person name="Klostermeier U.C."/>
            <person name="Beiko R.G."/>
            <person name="Rosenstiel P."/>
            <person name="Hippler M."/>
            <person name="Laroche J."/>
        </authorList>
    </citation>
    <scope>NUCLEOTIDE SEQUENCE [LARGE SCALE GENOMIC DNA]</scope>
    <source>
        <strain evidence="3 4">CCMP1005</strain>
    </source>
</reference>
<protein>
    <submittedName>
        <fullName evidence="3">Uncharacterized protein</fullName>
    </submittedName>
</protein>
<feature type="chain" id="PRO_5003837549" evidence="2">
    <location>
        <begin position="40"/>
        <end position="188"/>
    </location>
</feature>
<keyword evidence="4" id="KW-1185">Reference proteome</keyword>
<evidence type="ECO:0000313" key="4">
    <source>
        <dbReference type="Proteomes" id="UP000266841"/>
    </source>
</evidence>
<proteinExistence type="predicted"/>
<feature type="signal peptide" evidence="2">
    <location>
        <begin position="1"/>
        <end position="39"/>
    </location>
</feature>
<evidence type="ECO:0000256" key="2">
    <source>
        <dbReference type="SAM" id="SignalP"/>
    </source>
</evidence>
<keyword evidence="2" id="KW-0732">Signal</keyword>
<dbReference type="AlphaFoldDB" id="K0SYB9"/>
<gene>
    <name evidence="3" type="ORF">THAOC_13097</name>
</gene>
<keyword evidence="1" id="KW-0812">Transmembrane</keyword>
<keyword evidence="1" id="KW-0472">Membrane</keyword>
<evidence type="ECO:0000313" key="3">
    <source>
        <dbReference type="EMBL" id="EJK66006.1"/>
    </source>
</evidence>
<sequence length="188" mass="21078">MSIQTITNHTKCSPFPSSSPSLFFLFPLIFLSSQTSAYALSSTISLIKVSQSTTDSPLFFLFFSSLPPLSFFFFSLSFSLFYWPLHKHGKKADRRGRKPSCHSRLPGRGIEPMFDNLTCTYSRSSPLPSPLLVANDDETGASPSRHIRSLLQRVRWSLRDVVVVRLDLPECGASRKWQQGGSLHGTDM</sequence>
<organism evidence="3 4">
    <name type="scientific">Thalassiosira oceanica</name>
    <name type="common">Marine diatom</name>
    <dbReference type="NCBI Taxonomy" id="159749"/>
    <lineage>
        <taxon>Eukaryota</taxon>
        <taxon>Sar</taxon>
        <taxon>Stramenopiles</taxon>
        <taxon>Ochrophyta</taxon>
        <taxon>Bacillariophyta</taxon>
        <taxon>Coscinodiscophyceae</taxon>
        <taxon>Thalassiosirophycidae</taxon>
        <taxon>Thalassiosirales</taxon>
        <taxon>Thalassiosiraceae</taxon>
        <taxon>Thalassiosira</taxon>
    </lineage>
</organism>
<feature type="transmembrane region" description="Helical" evidence="1">
    <location>
        <begin position="58"/>
        <end position="85"/>
    </location>
</feature>
<name>K0SYB9_THAOC</name>
<accession>K0SYB9</accession>
<dbReference type="EMBL" id="AGNL01015327">
    <property type="protein sequence ID" value="EJK66006.1"/>
    <property type="molecule type" value="Genomic_DNA"/>
</dbReference>
<comment type="caution">
    <text evidence="3">The sequence shown here is derived from an EMBL/GenBank/DDBJ whole genome shotgun (WGS) entry which is preliminary data.</text>
</comment>